<dbReference type="InParanoid" id="A0A1H9F0H4"/>
<organism evidence="1 2">
    <name type="scientific">Neolewinella agarilytica</name>
    <dbReference type="NCBI Taxonomy" id="478744"/>
    <lineage>
        <taxon>Bacteria</taxon>
        <taxon>Pseudomonadati</taxon>
        <taxon>Bacteroidota</taxon>
        <taxon>Saprospiria</taxon>
        <taxon>Saprospirales</taxon>
        <taxon>Lewinellaceae</taxon>
        <taxon>Neolewinella</taxon>
    </lineage>
</organism>
<dbReference type="PROSITE" id="PS00732">
    <property type="entry name" value="RIBOSOMAL_S16"/>
    <property type="match status" value="1"/>
</dbReference>
<dbReference type="GO" id="GO:0005840">
    <property type="term" value="C:ribosome"/>
    <property type="evidence" value="ECO:0007669"/>
    <property type="project" value="InterPro"/>
</dbReference>
<dbReference type="AlphaFoldDB" id="A0A1H9F0H4"/>
<gene>
    <name evidence="1" type="ORF">SAMN05444359_10839</name>
</gene>
<dbReference type="STRING" id="478744.SAMN05444359_10839"/>
<dbReference type="RefSeq" id="WP_090167407.1">
    <property type="nucleotide sequence ID" value="NZ_FOFB01000008.1"/>
</dbReference>
<dbReference type="Proteomes" id="UP000199021">
    <property type="component" value="Unassembled WGS sequence"/>
</dbReference>
<reference evidence="2" key="1">
    <citation type="submission" date="2016-10" db="EMBL/GenBank/DDBJ databases">
        <authorList>
            <person name="Varghese N."/>
            <person name="Submissions S."/>
        </authorList>
    </citation>
    <scope>NUCLEOTIDE SEQUENCE [LARGE SCALE GENOMIC DNA]</scope>
    <source>
        <strain evidence="2">DSM 24740</strain>
    </source>
</reference>
<dbReference type="GO" id="GO:0006412">
    <property type="term" value="P:translation"/>
    <property type="evidence" value="ECO:0007669"/>
    <property type="project" value="InterPro"/>
</dbReference>
<evidence type="ECO:0000313" key="2">
    <source>
        <dbReference type="Proteomes" id="UP000199021"/>
    </source>
</evidence>
<protein>
    <submittedName>
        <fullName evidence="1">Uncharacterized protein</fullName>
    </submittedName>
</protein>
<name>A0A1H9F0H4_9BACT</name>
<sequence>MPDISIRLKRLGKKRIHSVPYVITSEVSTLRELIRACVEKEVDRFNESREEPKVFAFLTPAEIQSQSQDGKVSFGELANQNKADQEQAIAVALQAHEDGVFCVFIDDDEIRSASDSITLQDGSIVTFLRLTFLTGTLW</sequence>
<keyword evidence="2" id="KW-1185">Reference proteome</keyword>
<dbReference type="OrthoDB" id="9808343at2"/>
<proteinExistence type="predicted"/>
<dbReference type="EMBL" id="FOFB01000008">
    <property type="protein sequence ID" value="SEQ31480.1"/>
    <property type="molecule type" value="Genomic_DNA"/>
</dbReference>
<evidence type="ECO:0000313" key="1">
    <source>
        <dbReference type="EMBL" id="SEQ31480.1"/>
    </source>
</evidence>
<accession>A0A1H9F0H4</accession>
<dbReference type="GO" id="GO:0003735">
    <property type="term" value="F:structural constituent of ribosome"/>
    <property type="evidence" value="ECO:0007669"/>
    <property type="project" value="InterPro"/>
</dbReference>
<dbReference type="InterPro" id="IPR020592">
    <property type="entry name" value="Ribosomal_bS16_CS"/>
</dbReference>